<dbReference type="InterPro" id="IPR036259">
    <property type="entry name" value="MFS_trans_sf"/>
</dbReference>
<feature type="domain" description="Major facilitator superfamily (MFS) profile" evidence="9">
    <location>
        <begin position="40"/>
        <end position="477"/>
    </location>
</feature>
<dbReference type="OrthoDB" id="6133115at2759"/>
<dbReference type="InterPro" id="IPR050360">
    <property type="entry name" value="MFS_Sugar_Transporters"/>
</dbReference>
<proteinExistence type="inferred from homology"/>
<evidence type="ECO:0000256" key="3">
    <source>
        <dbReference type="ARBA" id="ARBA00022448"/>
    </source>
</evidence>
<comment type="similarity">
    <text evidence="2 7">Belongs to the major facilitator superfamily. Sugar transporter (TC 2.A.1.1) family.</text>
</comment>
<protein>
    <recommendedName>
        <fullName evidence="9">Major facilitator superfamily (MFS) profile domain-containing protein</fullName>
    </recommendedName>
</protein>
<keyword evidence="4 8" id="KW-0812">Transmembrane</keyword>
<feature type="transmembrane region" description="Helical" evidence="8">
    <location>
        <begin position="454"/>
        <end position="473"/>
    </location>
</feature>
<dbReference type="GO" id="GO:0005351">
    <property type="term" value="F:carbohydrate:proton symporter activity"/>
    <property type="evidence" value="ECO:0007669"/>
    <property type="project" value="TreeGrafter"/>
</dbReference>
<evidence type="ECO:0000256" key="7">
    <source>
        <dbReference type="RuleBase" id="RU003346"/>
    </source>
</evidence>
<accession>A0A9W4HQ02</accession>
<dbReference type="SUPFAM" id="SSF103473">
    <property type="entry name" value="MFS general substrate transporter"/>
    <property type="match status" value="1"/>
</dbReference>
<evidence type="ECO:0000313" key="10">
    <source>
        <dbReference type="EMBL" id="CAG8086769.1"/>
    </source>
</evidence>
<sequence length="532" mass="58377">MSTKVPICRPPHSVAEVLALEKASSRFSLTPSLLHLYAILVPACLVVCATNGYDGSVLSGLQGVESWRNQFGSPAGALLGITSASYPLGAIFSTPFSAWISDSFGRRWSIIIGSSVMIIGVIMQCVSTSIGLFIGGRVIVGFGITFALAAAPVLISELAHPRHRVFFGSLYNTSFYLGALLAGWVSFGSYQITSPWAWRLPTILQAGPACFQIIFVWFLDESPRWLAFKDRGDEAYKVLVKNHGNGDWNSPLAQAEFWEMNETLKAERGIRSQGLKLFIATPSNRKRLAILVSLAIFGQWSGNGLVSYYLTKILQSIGISSQHDQTMLNGTISTVNYATSLFAAVLATKIGRRPMFIGGGIAMFISFSALTASLAVYEETGSKAASKSALGFIFIYYTCFNVCLNPLLFLYPTEILPFRLRAMGLSILVFVTKAASFFNQFINPIGMESLGWKYYLVYVAWLVVEITIFWFLYPETQGYTLERIQEAFGEDIKLDGPEEKGGIEVSEVTHLEKSLEDATFESTKGTRGTSVD</sequence>
<gene>
    <name evidence="10" type="ORF">POLS_LOCUS4268</name>
</gene>
<feature type="transmembrane region" description="Helical" evidence="8">
    <location>
        <begin position="422"/>
        <end position="442"/>
    </location>
</feature>
<dbReference type="PANTHER" id="PTHR48022">
    <property type="entry name" value="PLASTIDIC GLUCOSE TRANSPORTER 4"/>
    <property type="match status" value="1"/>
</dbReference>
<feature type="transmembrane region" description="Helical" evidence="8">
    <location>
        <begin position="170"/>
        <end position="190"/>
    </location>
</feature>
<comment type="caution">
    <text evidence="10">The sequence shown here is derived from an EMBL/GenBank/DDBJ whole genome shotgun (WGS) entry which is preliminary data.</text>
</comment>
<dbReference type="EMBL" id="CAJVOS010000021">
    <property type="protein sequence ID" value="CAG8086769.1"/>
    <property type="molecule type" value="Genomic_DNA"/>
</dbReference>
<feature type="transmembrane region" description="Helical" evidence="8">
    <location>
        <begin position="330"/>
        <end position="348"/>
    </location>
</feature>
<feature type="transmembrane region" description="Helical" evidence="8">
    <location>
        <begin position="73"/>
        <end position="96"/>
    </location>
</feature>
<keyword evidence="11" id="KW-1185">Reference proteome</keyword>
<keyword evidence="3 7" id="KW-0813">Transport</keyword>
<evidence type="ECO:0000313" key="11">
    <source>
        <dbReference type="Proteomes" id="UP001153618"/>
    </source>
</evidence>
<keyword evidence="5 8" id="KW-1133">Transmembrane helix</keyword>
<dbReference type="PROSITE" id="PS00216">
    <property type="entry name" value="SUGAR_TRANSPORT_1"/>
    <property type="match status" value="1"/>
</dbReference>
<dbReference type="InterPro" id="IPR005828">
    <property type="entry name" value="MFS_sugar_transport-like"/>
</dbReference>
<evidence type="ECO:0000256" key="1">
    <source>
        <dbReference type="ARBA" id="ARBA00004141"/>
    </source>
</evidence>
<evidence type="ECO:0000256" key="2">
    <source>
        <dbReference type="ARBA" id="ARBA00010992"/>
    </source>
</evidence>
<evidence type="ECO:0000256" key="4">
    <source>
        <dbReference type="ARBA" id="ARBA00022692"/>
    </source>
</evidence>
<dbReference type="PRINTS" id="PR00171">
    <property type="entry name" value="SUGRTRNSPORT"/>
</dbReference>
<dbReference type="PANTHER" id="PTHR48022:SF64">
    <property type="entry name" value="MAJOR FACILITATOR SUPERFAMILY (MFS) PROFILE DOMAIN-CONTAINING PROTEIN"/>
    <property type="match status" value="1"/>
</dbReference>
<evidence type="ECO:0000259" key="9">
    <source>
        <dbReference type="PROSITE" id="PS50850"/>
    </source>
</evidence>
<feature type="transmembrane region" description="Helical" evidence="8">
    <location>
        <begin position="139"/>
        <end position="158"/>
    </location>
</feature>
<keyword evidence="6 8" id="KW-0472">Membrane</keyword>
<organism evidence="10 11">
    <name type="scientific">Penicillium olsonii</name>
    <dbReference type="NCBI Taxonomy" id="99116"/>
    <lineage>
        <taxon>Eukaryota</taxon>
        <taxon>Fungi</taxon>
        <taxon>Dikarya</taxon>
        <taxon>Ascomycota</taxon>
        <taxon>Pezizomycotina</taxon>
        <taxon>Eurotiomycetes</taxon>
        <taxon>Eurotiomycetidae</taxon>
        <taxon>Eurotiales</taxon>
        <taxon>Aspergillaceae</taxon>
        <taxon>Penicillium</taxon>
    </lineage>
</organism>
<reference evidence="10" key="1">
    <citation type="submission" date="2021-07" db="EMBL/GenBank/DDBJ databases">
        <authorList>
            <person name="Branca A.L. A."/>
        </authorList>
    </citation>
    <scope>NUCLEOTIDE SEQUENCE</scope>
</reference>
<feature type="transmembrane region" description="Helical" evidence="8">
    <location>
        <begin position="288"/>
        <end position="310"/>
    </location>
</feature>
<dbReference type="GO" id="GO:0016020">
    <property type="term" value="C:membrane"/>
    <property type="evidence" value="ECO:0007669"/>
    <property type="project" value="UniProtKB-SubCell"/>
</dbReference>
<dbReference type="InterPro" id="IPR020846">
    <property type="entry name" value="MFS_dom"/>
</dbReference>
<dbReference type="PROSITE" id="PS50850">
    <property type="entry name" value="MFS"/>
    <property type="match status" value="1"/>
</dbReference>
<dbReference type="AlphaFoldDB" id="A0A9W4HQ02"/>
<feature type="transmembrane region" description="Helical" evidence="8">
    <location>
        <begin position="355"/>
        <end position="377"/>
    </location>
</feature>
<dbReference type="Pfam" id="PF00083">
    <property type="entry name" value="Sugar_tr"/>
    <property type="match status" value="1"/>
</dbReference>
<comment type="subcellular location">
    <subcellularLocation>
        <location evidence="1">Membrane</location>
        <topology evidence="1">Multi-pass membrane protein</topology>
    </subcellularLocation>
</comment>
<feature type="transmembrane region" description="Helical" evidence="8">
    <location>
        <begin position="34"/>
        <end position="53"/>
    </location>
</feature>
<feature type="transmembrane region" description="Helical" evidence="8">
    <location>
        <begin position="108"/>
        <end position="133"/>
    </location>
</feature>
<feature type="transmembrane region" description="Helical" evidence="8">
    <location>
        <begin position="389"/>
        <end position="410"/>
    </location>
</feature>
<evidence type="ECO:0000256" key="6">
    <source>
        <dbReference type="ARBA" id="ARBA00023136"/>
    </source>
</evidence>
<dbReference type="Gene3D" id="1.20.1250.20">
    <property type="entry name" value="MFS general substrate transporter like domains"/>
    <property type="match status" value="1"/>
</dbReference>
<feature type="transmembrane region" description="Helical" evidence="8">
    <location>
        <begin position="196"/>
        <end position="219"/>
    </location>
</feature>
<dbReference type="InterPro" id="IPR005829">
    <property type="entry name" value="Sugar_transporter_CS"/>
</dbReference>
<dbReference type="Proteomes" id="UP001153618">
    <property type="component" value="Unassembled WGS sequence"/>
</dbReference>
<name>A0A9W4HQ02_PENOL</name>
<evidence type="ECO:0000256" key="8">
    <source>
        <dbReference type="SAM" id="Phobius"/>
    </source>
</evidence>
<dbReference type="FunFam" id="1.20.1250.20:FF:000134">
    <property type="entry name" value="MFS sugar transporter protein"/>
    <property type="match status" value="1"/>
</dbReference>
<dbReference type="InterPro" id="IPR003663">
    <property type="entry name" value="Sugar/inositol_transpt"/>
</dbReference>
<evidence type="ECO:0000256" key="5">
    <source>
        <dbReference type="ARBA" id="ARBA00022989"/>
    </source>
</evidence>
<dbReference type="NCBIfam" id="TIGR00879">
    <property type="entry name" value="SP"/>
    <property type="match status" value="1"/>
</dbReference>